<dbReference type="AlphaFoldDB" id="A0A3E0H112"/>
<dbReference type="OrthoDB" id="4263950at2"/>
<sequence>MVEPSHEFHLLHVTQSWPAPDYDDPMYDAIKADPPEGCVPDDFGGLFGLRCVRSAPTLLDAVAEVCHEVRTAHGLLMTDLGIEKLWEWSPDGRDGFGATIVGQLLLMASSRGQQLGYDIEDLVRFIRTAAAAK</sequence>
<keyword evidence="2" id="KW-1185">Reference proteome</keyword>
<protein>
    <submittedName>
        <fullName evidence="1">Uncharacterized protein</fullName>
    </submittedName>
</protein>
<evidence type="ECO:0000313" key="1">
    <source>
        <dbReference type="EMBL" id="REH36345.1"/>
    </source>
</evidence>
<proteinExistence type="predicted"/>
<reference evidence="1 2" key="1">
    <citation type="submission" date="2018-08" db="EMBL/GenBank/DDBJ databases">
        <title>Genomic Encyclopedia of Archaeal and Bacterial Type Strains, Phase II (KMG-II): from individual species to whole genera.</title>
        <authorList>
            <person name="Goeker M."/>
        </authorList>
    </citation>
    <scope>NUCLEOTIDE SEQUENCE [LARGE SCALE GENOMIC DNA]</scope>
    <source>
        <strain evidence="1 2">DSM 45791</strain>
    </source>
</reference>
<comment type="caution">
    <text evidence="1">The sequence shown here is derived from an EMBL/GenBank/DDBJ whole genome shotgun (WGS) entry which is preliminary data.</text>
</comment>
<dbReference type="EMBL" id="QUNO01000016">
    <property type="protein sequence ID" value="REH36345.1"/>
    <property type="molecule type" value="Genomic_DNA"/>
</dbReference>
<name>A0A3E0H112_9PSEU</name>
<dbReference type="Proteomes" id="UP000256269">
    <property type="component" value="Unassembled WGS sequence"/>
</dbReference>
<organism evidence="1 2">
    <name type="scientific">Kutzneria buriramensis</name>
    <dbReference type="NCBI Taxonomy" id="1045776"/>
    <lineage>
        <taxon>Bacteria</taxon>
        <taxon>Bacillati</taxon>
        <taxon>Actinomycetota</taxon>
        <taxon>Actinomycetes</taxon>
        <taxon>Pseudonocardiales</taxon>
        <taxon>Pseudonocardiaceae</taxon>
        <taxon>Kutzneria</taxon>
    </lineage>
</organism>
<dbReference type="RefSeq" id="WP_116179628.1">
    <property type="nucleotide sequence ID" value="NZ_CP144375.1"/>
</dbReference>
<gene>
    <name evidence="1" type="ORF">BCF44_116214</name>
</gene>
<accession>A0A3E0H112</accession>
<evidence type="ECO:0000313" key="2">
    <source>
        <dbReference type="Proteomes" id="UP000256269"/>
    </source>
</evidence>